<gene>
    <name evidence="1" type="ORF">AV654_23000</name>
</gene>
<comment type="caution">
    <text evidence="1">The sequence shown here is derived from an EMBL/GenBank/DDBJ whole genome shotgun (WGS) entry which is preliminary data.</text>
</comment>
<dbReference type="eggNOG" id="ENOG50306ZU">
    <property type="taxonomic scope" value="Bacteria"/>
</dbReference>
<dbReference type="AlphaFoldDB" id="A0A163WGV2"/>
<reference evidence="2" key="1">
    <citation type="submission" date="2016-01" db="EMBL/GenBank/DDBJ databases">
        <title>Draft genome of Chromobacterium sp. F49.</title>
        <authorList>
            <person name="Hong K.W."/>
        </authorList>
    </citation>
    <scope>NUCLEOTIDE SEQUENCE [LARGE SCALE GENOMIC DNA]</scope>
    <source>
        <strain evidence="2">M63</strain>
    </source>
</reference>
<dbReference type="Pfam" id="PF26325">
    <property type="entry name" value="YhjD"/>
    <property type="match status" value="1"/>
</dbReference>
<evidence type="ECO:0000313" key="2">
    <source>
        <dbReference type="Proteomes" id="UP000076563"/>
    </source>
</evidence>
<proteinExistence type="predicted"/>
<dbReference type="RefSeq" id="WP_063184175.1">
    <property type="nucleotide sequence ID" value="NZ_LQRA01000067.1"/>
</dbReference>
<evidence type="ECO:0000313" key="1">
    <source>
        <dbReference type="EMBL" id="KZE76341.1"/>
    </source>
</evidence>
<dbReference type="Proteomes" id="UP000076563">
    <property type="component" value="Unassembled WGS sequence"/>
</dbReference>
<organism evidence="1 2">
    <name type="scientific">Paenibacillus elgii</name>
    <dbReference type="NCBI Taxonomy" id="189691"/>
    <lineage>
        <taxon>Bacteria</taxon>
        <taxon>Bacillati</taxon>
        <taxon>Bacillota</taxon>
        <taxon>Bacilli</taxon>
        <taxon>Bacillales</taxon>
        <taxon>Paenibacillaceae</taxon>
        <taxon>Paenibacillus</taxon>
    </lineage>
</organism>
<keyword evidence="2" id="KW-1185">Reference proteome</keyword>
<accession>A0A163WGV2</accession>
<name>A0A163WGV2_9BACL</name>
<dbReference type="InterPro" id="IPR058600">
    <property type="entry name" value="YhjD-like"/>
</dbReference>
<dbReference type="OrthoDB" id="2613593at2"/>
<sequence>MRNTTVEPWVHQYVVTLYLLKVLERDRKHAEAMKLSRIWGGLFERLLLLAEREHNHVKQRLRRSGCRIVLEEVTPERHYHVMYVFQGYEFHCSMMPIVLKGKCEEKLQELLKGVS</sequence>
<dbReference type="STRING" id="1007103.GCA_000213315_07059"/>
<dbReference type="EMBL" id="LQRA01000067">
    <property type="protein sequence ID" value="KZE76341.1"/>
    <property type="molecule type" value="Genomic_DNA"/>
</dbReference>
<protein>
    <submittedName>
        <fullName evidence="1">Uncharacterized protein</fullName>
    </submittedName>
</protein>